<sequence length="176" mass="19501">MHAPRKPPQGVQRFAARGKPIIGLLRRRKNWAKPQAPREENRAYALWGDGLAIILVYDPFKPVWVSGVFLHVCRGARASVLFSLWRDGALKPTADERCFDSDVRDRYGSLNAFPVIHYVTQARSISCAASADRTAVLARIAPMAAAFAAARHAFGLMARSLHVAHGTRRSSRVQTL</sequence>
<dbReference type="Proteomes" id="UP000235777">
    <property type="component" value="Unassembled WGS sequence"/>
</dbReference>
<comment type="caution">
    <text evidence="1">The sequence shown here is derived from an EMBL/GenBank/DDBJ whole genome shotgun (WGS) entry which is preliminary data.</text>
</comment>
<proteinExistence type="predicted"/>
<dbReference type="EMBL" id="PNYC01000011">
    <property type="protein sequence ID" value="PMS35338.1"/>
    <property type="molecule type" value="Genomic_DNA"/>
</dbReference>
<evidence type="ECO:0000313" key="2">
    <source>
        <dbReference type="Proteomes" id="UP000235777"/>
    </source>
</evidence>
<gene>
    <name evidence="1" type="ORF">C0Z20_17695</name>
</gene>
<accession>A0A2N7X0R1</accession>
<dbReference type="AlphaFoldDB" id="A0A2N7X0R1"/>
<reference evidence="1 2" key="1">
    <citation type="submission" date="2018-01" db="EMBL/GenBank/DDBJ databases">
        <title>Whole genome analyses suggest that Burkholderia sensu lato contains two further novel genera in the rhizoxinica-symbiotica group Mycetohabitans gen. nov., and Trinickia gen. nov.: implications for the evolution of diazotrophy and nodulation in the Burkholderiaceae.</title>
        <authorList>
            <person name="Estrada-de los Santos P."/>
            <person name="Palmer M."/>
            <person name="Chavez-Ramirez B."/>
            <person name="Beukes C."/>
            <person name="Steenkamp E.T."/>
            <person name="Hirsch A.M."/>
            <person name="Manyaka P."/>
            <person name="Maluk M."/>
            <person name="Lafos M."/>
            <person name="Crook M."/>
            <person name="Gross E."/>
            <person name="Simon M.F."/>
            <person name="Bueno dos Reis Junior F."/>
            <person name="Poole P.S."/>
            <person name="Venter S.N."/>
            <person name="James E.K."/>
        </authorList>
    </citation>
    <scope>NUCLEOTIDE SEQUENCE [LARGE SCALE GENOMIC DNA]</scope>
    <source>
        <strain evidence="1 2">JPY 581</strain>
    </source>
</reference>
<protein>
    <submittedName>
        <fullName evidence="1">Uncharacterized protein</fullName>
    </submittedName>
</protein>
<evidence type="ECO:0000313" key="1">
    <source>
        <dbReference type="EMBL" id="PMS35338.1"/>
    </source>
</evidence>
<keyword evidence="2" id="KW-1185">Reference proteome</keyword>
<organism evidence="1 2">
    <name type="scientific">Trinickia symbiotica</name>
    <dbReference type="NCBI Taxonomy" id="863227"/>
    <lineage>
        <taxon>Bacteria</taxon>
        <taxon>Pseudomonadati</taxon>
        <taxon>Pseudomonadota</taxon>
        <taxon>Betaproteobacteria</taxon>
        <taxon>Burkholderiales</taxon>
        <taxon>Burkholderiaceae</taxon>
        <taxon>Trinickia</taxon>
    </lineage>
</organism>
<name>A0A2N7X0R1_9BURK</name>